<feature type="transmembrane region" description="Helical" evidence="1">
    <location>
        <begin position="103"/>
        <end position="122"/>
    </location>
</feature>
<keyword evidence="1" id="KW-1133">Transmembrane helix</keyword>
<accession>A0A412IAV9</accession>
<feature type="transmembrane region" description="Helical" evidence="1">
    <location>
        <begin position="247"/>
        <end position="268"/>
    </location>
</feature>
<sequence>MMLYWGILFSAFIVGYISQYKAVYSSIVVLNYKLCDSRSIHYFPFLVFLFFLFILSGFRSVGTDYESYVSYFEIASKLGGDDVEIELGYFYLNKFLRYFSDNYVSIFIVTSFINIFFFTIPLLKKSDKLLLSLSLLAYVSIYYFPAYNILRIYIAAGFTFYCIDYLLNRRYLLYILIIVIASFFHKSALIMFFPLICYWLYNYKVLLFYIFLLLALLTMYYIIDFFPMLGLNDRYIHYFEEIDKNSLGGLGILLFYIPLFVLIYYAIYKYPNDSVVKFSLVLVWASLVVMILGYWAQTLSRLYVYFAYPHLITVPFIIKRIDTIWVKYIFVLIFICYYIFRFYDYWSGAIFSDEILPYKSLLF</sequence>
<dbReference type="AlphaFoldDB" id="A0A412IAV9"/>
<dbReference type="Proteomes" id="UP000283341">
    <property type="component" value="Unassembled WGS sequence"/>
</dbReference>
<feature type="transmembrane region" description="Helical" evidence="1">
    <location>
        <begin position="174"/>
        <end position="201"/>
    </location>
</feature>
<dbReference type="Pfam" id="PF14897">
    <property type="entry name" value="EpsG"/>
    <property type="match status" value="1"/>
</dbReference>
<feature type="transmembrane region" description="Helical" evidence="1">
    <location>
        <begin position="207"/>
        <end position="226"/>
    </location>
</feature>
<feature type="transmembrane region" description="Helical" evidence="1">
    <location>
        <begin position="6"/>
        <end position="30"/>
    </location>
</feature>
<keyword evidence="1" id="KW-0812">Transmembrane</keyword>
<reference evidence="2 3" key="1">
    <citation type="submission" date="2018-08" db="EMBL/GenBank/DDBJ databases">
        <title>A genome reference for cultivated species of the human gut microbiota.</title>
        <authorList>
            <person name="Zou Y."/>
            <person name="Xue W."/>
            <person name="Luo G."/>
        </authorList>
    </citation>
    <scope>NUCLEOTIDE SEQUENCE [LARGE SCALE GENOMIC DNA]</scope>
    <source>
        <strain evidence="2 3">AF22-3AC</strain>
    </source>
</reference>
<feature type="transmembrane region" description="Helical" evidence="1">
    <location>
        <begin position="324"/>
        <end position="340"/>
    </location>
</feature>
<protein>
    <submittedName>
        <fullName evidence="2">EpsG family protein</fullName>
    </submittedName>
</protein>
<feature type="transmembrane region" description="Helical" evidence="1">
    <location>
        <begin position="42"/>
        <end position="61"/>
    </location>
</feature>
<gene>
    <name evidence="2" type="ORF">DWX97_20335</name>
</gene>
<keyword evidence="1" id="KW-0472">Membrane</keyword>
<feature type="transmembrane region" description="Helical" evidence="1">
    <location>
        <begin position="274"/>
        <end position="295"/>
    </location>
</feature>
<evidence type="ECO:0000313" key="3">
    <source>
        <dbReference type="Proteomes" id="UP000283341"/>
    </source>
</evidence>
<dbReference type="EMBL" id="QRVJ01000025">
    <property type="protein sequence ID" value="RGS33942.1"/>
    <property type="molecule type" value="Genomic_DNA"/>
</dbReference>
<organism evidence="2 3">
    <name type="scientific">Bacteroides cellulosilyticus</name>
    <dbReference type="NCBI Taxonomy" id="246787"/>
    <lineage>
        <taxon>Bacteria</taxon>
        <taxon>Pseudomonadati</taxon>
        <taxon>Bacteroidota</taxon>
        <taxon>Bacteroidia</taxon>
        <taxon>Bacteroidales</taxon>
        <taxon>Bacteroidaceae</taxon>
        <taxon>Bacteroides</taxon>
    </lineage>
</organism>
<comment type="caution">
    <text evidence="2">The sequence shown here is derived from an EMBL/GenBank/DDBJ whole genome shotgun (WGS) entry which is preliminary data.</text>
</comment>
<evidence type="ECO:0000313" key="2">
    <source>
        <dbReference type="EMBL" id="RGS33942.1"/>
    </source>
</evidence>
<proteinExistence type="predicted"/>
<dbReference type="RefSeq" id="WP_118403476.1">
    <property type="nucleotide sequence ID" value="NZ_JBEJJY010000013.1"/>
</dbReference>
<name>A0A412IAV9_9BACE</name>
<dbReference type="InterPro" id="IPR049458">
    <property type="entry name" value="EpsG-like"/>
</dbReference>
<feature type="transmembrane region" description="Helical" evidence="1">
    <location>
        <begin position="129"/>
        <end position="144"/>
    </location>
</feature>
<feature type="transmembrane region" description="Helical" evidence="1">
    <location>
        <begin position="302"/>
        <end position="318"/>
    </location>
</feature>
<evidence type="ECO:0000256" key="1">
    <source>
        <dbReference type="SAM" id="Phobius"/>
    </source>
</evidence>